<evidence type="ECO:0000313" key="2">
    <source>
        <dbReference type="EMBL" id="TCK25228.1"/>
    </source>
</evidence>
<feature type="domain" description="DUF5710" evidence="1">
    <location>
        <begin position="15"/>
        <end position="51"/>
    </location>
</feature>
<dbReference type="RefSeq" id="WP_132421546.1">
    <property type="nucleotide sequence ID" value="NZ_SMFZ01000001.1"/>
</dbReference>
<sequence>MGQPSSSTATTRADRIWLDVPYAEKDAAKAVGARWDPHARRWYDPRPATPELQQWAARPELPDLLPGEDRTYKPGLFVDLIPTTSWFTNVRSCVAPRDWDRVRWMVTRRAGRTCEACGAAENRAEQRWLEAHERWAYDAKHSVQSLRRLVCLCTDCHRTTHYGLAEIHGTADQAFHHLMAVNGLSAAQAKSHISDAVDLWHARSLREWFLDLTVLTRQGIELVPPR</sequence>
<protein>
    <recommendedName>
        <fullName evidence="1">DUF5710 domain-containing protein</fullName>
    </recommendedName>
</protein>
<comment type="caution">
    <text evidence="2">The sequence shown here is derived from an EMBL/GenBank/DDBJ whole genome shotgun (WGS) entry which is preliminary data.</text>
</comment>
<accession>A0A4R1HSS3</accession>
<keyword evidence="3" id="KW-1185">Reference proteome</keyword>
<dbReference type="Pfam" id="PF18974">
    <property type="entry name" value="DUF5710"/>
    <property type="match status" value="1"/>
</dbReference>
<evidence type="ECO:0000259" key="1">
    <source>
        <dbReference type="Pfam" id="PF18974"/>
    </source>
</evidence>
<organism evidence="2 3">
    <name type="scientific">Pseudonocardia endophytica</name>
    <dbReference type="NCBI Taxonomy" id="401976"/>
    <lineage>
        <taxon>Bacteria</taxon>
        <taxon>Bacillati</taxon>
        <taxon>Actinomycetota</taxon>
        <taxon>Actinomycetes</taxon>
        <taxon>Pseudonocardiales</taxon>
        <taxon>Pseudonocardiaceae</taxon>
        <taxon>Pseudonocardia</taxon>
    </lineage>
</organism>
<evidence type="ECO:0000313" key="3">
    <source>
        <dbReference type="Proteomes" id="UP000295560"/>
    </source>
</evidence>
<proteinExistence type="predicted"/>
<dbReference type="EMBL" id="SMFZ01000001">
    <property type="protein sequence ID" value="TCK25228.1"/>
    <property type="molecule type" value="Genomic_DNA"/>
</dbReference>
<dbReference type="AlphaFoldDB" id="A0A4R1HSS3"/>
<dbReference type="OrthoDB" id="3197455at2"/>
<dbReference type="InterPro" id="IPR043764">
    <property type="entry name" value="DUF5710"/>
</dbReference>
<dbReference type="Proteomes" id="UP000295560">
    <property type="component" value="Unassembled WGS sequence"/>
</dbReference>
<gene>
    <name evidence="2" type="ORF">EV378_1028</name>
</gene>
<name>A0A4R1HSS3_PSEEN</name>
<reference evidence="2 3" key="1">
    <citation type="submission" date="2019-03" db="EMBL/GenBank/DDBJ databases">
        <title>Sequencing the genomes of 1000 actinobacteria strains.</title>
        <authorList>
            <person name="Klenk H.-P."/>
        </authorList>
    </citation>
    <scope>NUCLEOTIDE SEQUENCE [LARGE SCALE GENOMIC DNA]</scope>
    <source>
        <strain evidence="2 3">DSM 44969</strain>
    </source>
</reference>